<reference evidence="3 4" key="1">
    <citation type="submission" date="2024-05" db="EMBL/GenBank/DDBJ databases">
        <title>A draft genome resource for the thread blight pathogen Marasmius tenuissimus strain MS-2.</title>
        <authorList>
            <person name="Yulfo-Soto G.E."/>
            <person name="Baruah I.K."/>
            <person name="Amoako-Attah I."/>
            <person name="Bukari Y."/>
            <person name="Meinhardt L.W."/>
            <person name="Bailey B.A."/>
            <person name="Cohen S.P."/>
        </authorList>
    </citation>
    <scope>NUCLEOTIDE SEQUENCE [LARGE SCALE GENOMIC DNA]</scope>
    <source>
        <strain evidence="3 4">MS-2</strain>
    </source>
</reference>
<feature type="compositionally biased region" description="Low complexity" evidence="2">
    <location>
        <begin position="343"/>
        <end position="352"/>
    </location>
</feature>
<protein>
    <recommendedName>
        <fullName evidence="5">GDP/GTP exchange factor Sec2 N-terminal domain-containing protein</fullName>
    </recommendedName>
</protein>
<dbReference type="EMBL" id="JBBXMP010000158">
    <property type="protein sequence ID" value="KAL0060879.1"/>
    <property type="molecule type" value="Genomic_DNA"/>
</dbReference>
<feature type="region of interest" description="Disordered" evidence="2">
    <location>
        <begin position="25"/>
        <end position="49"/>
    </location>
</feature>
<evidence type="ECO:0008006" key="5">
    <source>
        <dbReference type="Google" id="ProtNLM"/>
    </source>
</evidence>
<dbReference type="Proteomes" id="UP001437256">
    <property type="component" value="Unassembled WGS sequence"/>
</dbReference>
<evidence type="ECO:0000313" key="4">
    <source>
        <dbReference type="Proteomes" id="UP001437256"/>
    </source>
</evidence>
<proteinExistence type="predicted"/>
<feature type="coiled-coil region" evidence="1">
    <location>
        <begin position="239"/>
        <end position="266"/>
    </location>
</feature>
<feature type="compositionally biased region" description="Low complexity" evidence="2">
    <location>
        <begin position="216"/>
        <end position="227"/>
    </location>
</feature>
<evidence type="ECO:0000256" key="2">
    <source>
        <dbReference type="SAM" id="MobiDB-lite"/>
    </source>
</evidence>
<keyword evidence="1" id="KW-0175">Coiled coil</keyword>
<feature type="compositionally biased region" description="Polar residues" evidence="2">
    <location>
        <begin position="331"/>
        <end position="342"/>
    </location>
</feature>
<comment type="caution">
    <text evidence="3">The sequence shown here is derived from an EMBL/GenBank/DDBJ whole genome shotgun (WGS) entry which is preliminary data.</text>
</comment>
<evidence type="ECO:0000313" key="3">
    <source>
        <dbReference type="EMBL" id="KAL0060879.1"/>
    </source>
</evidence>
<feature type="compositionally biased region" description="Polar residues" evidence="2">
    <location>
        <begin position="363"/>
        <end position="376"/>
    </location>
</feature>
<name>A0ABR2ZIT5_9AGAR</name>
<feature type="compositionally biased region" description="Basic and acidic residues" evidence="2">
    <location>
        <begin position="377"/>
        <end position="393"/>
    </location>
</feature>
<feature type="compositionally biased region" description="Polar residues" evidence="2">
    <location>
        <begin position="168"/>
        <end position="183"/>
    </location>
</feature>
<organism evidence="3 4">
    <name type="scientific">Marasmius tenuissimus</name>
    <dbReference type="NCBI Taxonomy" id="585030"/>
    <lineage>
        <taxon>Eukaryota</taxon>
        <taxon>Fungi</taxon>
        <taxon>Dikarya</taxon>
        <taxon>Basidiomycota</taxon>
        <taxon>Agaricomycotina</taxon>
        <taxon>Agaricomycetes</taxon>
        <taxon>Agaricomycetidae</taxon>
        <taxon>Agaricales</taxon>
        <taxon>Marasmiineae</taxon>
        <taxon>Marasmiaceae</taxon>
        <taxon>Marasmius</taxon>
    </lineage>
</organism>
<feature type="region of interest" description="Disordered" evidence="2">
    <location>
        <begin position="208"/>
        <end position="235"/>
    </location>
</feature>
<feature type="compositionally biased region" description="Low complexity" evidence="2">
    <location>
        <begin position="156"/>
        <end position="167"/>
    </location>
</feature>
<keyword evidence="4" id="KW-1185">Reference proteome</keyword>
<evidence type="ECO:0000256" key="1">
    <source>
        <dbReference type="SAM" id="Coils"/>
    </source>
</evidence>
<feature type="coiled-coil region" evidence="1">
    <location>
        <begin position="58"/>
        <end position="141"/>
    </location>
</feature>
<feature type="compositionally biased region" description="Basic and acidic residues" evidence="2">
    <location>
        <begin position="40"/>
        <end position="49"/>
    </location>
</feature>
<gene>
    <name evidence="3" type="ORF">AAF712_012343</name>
</gene>
<feature type="region of interest" description="Disordered" evidence="2">
    <location>
        <begin position="150"/>
        <end position="187"/>
    </location>
</feature>
<sequence length="393" mass="42479">MATTATPTNQHKPRPFSIDLSLELERQLESESLPSSPHNAESHPPRDSLDPTVLAHIVMQLRQSLADMTKERDDLLALVSTAHSKEAELNDALQHMTDKATTMEEELTEARKKMRDDEEAINLLRSKVEESRRGLMRLQTENRRHSVAPIDVPRTGLPLPFGSPPSSKRASFTPLTGNPTARANSHKRLSSVSDISLADDGQGQVITLSDVPTPASSRMSGFFGRSSPPRDLPMSSSELESLKKELASVKTELEETRAELSEVTEAREASETCVKTLREFITENNIGSGKVEEPPVVVSGQANSPTGGKQPGGWGFGLWKVDTAVGGVPPGSTNSTNVSPSDPTATPTTATPFSRKIGGFFTRQPSVSSSNGSEARQSIDVRSDTSSMKDVRS</sequence>
<accession>A0ABR2ZIT5</accession>
<feature type="region of interest" description="Disordered" evidence="2">
    <location>
        <begin position="325"/>
        <end position="393"/>
    </location>
</feature>